<reference evidence="1" key="1">
    <citation type="submission" date="2022-12" db="EMBL/GenBank/DDBJ databases">
        <title>Genome sequence of SJ11.</title>
        <authorList>
            <person name="Woo H."/>
        </authorList>
    </citation>
    <scope>NUCLEOTIDE SEQUENCE</scope>
    <source>
        <strain evidence="1">SJ11</strain>
    </source>
</reference>
<sequence length="159" mass="17722">MKNQRKLKYRSLLSVLDMVVAVAALRLCEAGKKVLMLEMGLNWGKSGIPYSSLLKPGKSAAWLKNKTIAPFMNIFPLTPFTGALDRLDFKNINVWVGRGVGGGSIVNGGMAVTPKKAYFKEVFPELDAEKFYNFYFPLANKELKANVIDEQFLNDCPIL</sequence>
<comment type="caution">
    <text evidence="1">The sequence shown here is derived from an EMBL/GenBank/DDBJ whole genome shotgun (WGS) entry which is preliminary data.</text>
</comment>
<gene>
    <name evidence="1" type="ORF">O0931_14085</name>
</gene>
<name>A0ABT4KZT8_9SPHI</name>
<dbReference type="SUPFAM" id="SSF51905">
    <property type="entry name" value="FAD/NAD(P)-binding domain"/>
    <property type="match status" value="1"/>
</dbReference>
<evidence type="ECO:0000313" key="2">
    <source>
        <dbReference type="Proteomes" id="UP001144341"/>
    </source>
</evidence>
<dbReference type="Proteomes" id="UP001144341">
    <property type="component" value="Unassembled WGS sequence"/>
</dbReference>
<dbReference type="Gene3D" id="3.30.410.10">
    <property type="entry name" value="Cholesterol Oxidase, domain 2"/>
    <property type="match status" value="1"/>
</dbReference>
<dbReference type="Gene3D" id="3.50.50.60">
    <property type="entry name" value="FAD/NAD(P)-binding domain"/>
    <property type="match status" value="1"/>
</dbReference>
<protein>
    <submittedName>
        <fullName evidence="1">Uncharacterized protein</fullName>
    </submittedName>
</protein>
<keyword evidence="2" id="KW-1185">Reference proteome</keyword>
<accession>A0ABT4KZT8</accession>
<evidence type="ECO:0000313" key="1">
    <source>
        <dbReference type="EMBL" id="MCZ4224439.1"/>
    </source>
</evidence>
<dbReference type="InterPro" id="IPR036188">
    <property type="entry name" value="FAD/NAD-bd_sf"/>
</dbReference>
<dbReference type="RefSeq" id="WP_269416207.1">
    <property type="nucleotide sequence ID" value="NZ_JAPWGL010000003.1"/>
</dbReference>
<organism evidence="1 2">
    <name type="scientific">Pedobacter rhodius</name>
    <dbReference type="NCBI Taxonomy" id="3004098"/>
    <lineage>
        <taxon>Bacteria</taxon>
        <taxon>Pseudomonadati</taxon>
        <taxon>Bacteroidota</taxon>
        <taxon>Sphingobacteriia</taxon>
        <taxon>Sphingobacteriales</taxon>
        <taxon>Sphingobacteriaceae</taxon>
        <taxon>Pedobacter</taxon>
    </lineage>
</organism>
<dbReference type="EMBL" id="JAPWGL010000003">
    <property type="protein sequence ID" value="MCZ4224439.1"/>
    <property type="molecule type" value="Genomic_DNA"/>
</dbReference>
<proteinExistence type="predicted"/>